<evidence type="ECO:0000256" key="1">
    <source>
        <dbReference type="SAM" id="Phobius"/>
    </source>
</evidence>
<reference evidence="2 3" key="1">
    <citation type="submission" date="2016-06" db="EMBL/GenBank/DDBJ databases">
        <authorList>
            <person name="Kjaerup R.B."/>
            <person name="Dalgaard T.S."/>
            <person name="Juul-Madsen H.R."/>
        </authorList>
    </citation>
    <scope>NUCLEOTIDE SEQUENCE [LARGE SCALE GENOMIC DNA]</scope>
    <source>
        <strain evidence="2">2</strain>
    </source>
</reference>
<dbReference type="AlphaFoldDB" id="A0A1A8XYY6"/>
<name>A0A1A8XYY6_9RHOO</name>
<keyword evidence="1" id="KW-0812">Transmembrane</keyword>
<gene>
    <name evidence="2" type="ORF">PROAA_3880002</name>
</gene>
<feature type="transmembrane region" description="Helical" evidence="1">
    <location>
        <begin position="63"/>
        <end position="82"/>
    </location>
</feature>
<sequence length="201" mass="22137">MMLHFIMRIGGDTIGVGKSTPNPLSEPQVFMSLPRAIGYLGITLLLALATFGIFVAFTKHDWYGVFVMVGFLGILAFFWHALRAAAKREQDPALRAASGLGWYGESLSALFRGPVLHTFEGLTVVCGSVISLLYAVLAWFSPSMVALNPARASINTTLFCLWPILLFVVYVRFCGPHFRQSLYTSLVMLCAVGVPFYIAYK</sequence>
<feature type="transmembrane region" description="Helical" evidence="1">
    <location>
        <begin position="152"/>
        <end position="170"/>
    </location>
</feature>
<dbReference type="EMBL" id="FLQY01000321">
    <property type="protein sequence ID" value="SBT10160.1"/>
    <property type="molecule type" value="Genomic_DNA"/>
</dbReference>
<keyword evidence="1" id="KW-1133">Transmembrane helix</keyword>
<accession>A0A1A8XYY6</accession>
<evidence type="ECO:0000313" key="2">
    <source>
        <dbReference type="EMBL" id="SBT10160.1"/>
    </source>
</evidence>
<feature type="transmembrane region" description="Helical" evidence="1">
    <location>
        <begin position="121"/>
        <end position="140"/>
    </location>
</feature>
<evidence type="ECO:0000313" key="3">
    <source>
        <dbReference type="Proteomes" id="UP000199600"/>
    </source>
</evidence>
<feature type="transmembrane region" description="Helical" evidence="1">
    <location>
        <begin position="182"/>
        <end position="200"/>
    </location>
</feature>
<keyword evidence="1" id="KW-0472">Membrane</keyword>
<organism evidence="2 3">
    <name type="scientific">Candidatus Propionivibrio aalborgensis</name>
    <dbReference type="NCBI Taxonomy" id="1860101"/>
    <lineage>
        <taxon>Bacteria</taxon>
        <taxon>Pseudomonadati</taxon>
        <taxon>Pseudomonadota</taxon>
        <taxon>Betaproteobacteria</taxon>
        <taxon>Rhodocyclales</taxon>
        <taxon>Rhodocyclaceae</taxon>
        <taxon>Propionivibrio</taxon>
    </lineage>
</organism>
<protein>
    <submittedName>
        <fullName evidence="2">Uncharacterized protein</fullName>
    </submittedName>
</protein>
<proteinExistence type="predicted"/>
<keyword evidence="3" id="KW-1185">Reference proteome</keyword>
<dbReference type="Proteomes" id="UP000199600">
    <property type="component" value="Unassembled WGS sequence"/>
</dbReference>
<feature type="transmembrane region" description="Helical" evidence="1">
    <location>
        <begin position="36"/>
        <end position="57"/>
    </location>
</feature>